<feature type="compositionally biased region" description="Basic and acidic residues" evidence="1">
    <location>
        <begin position="122"/>
        <end position="145"/>
    </location>
</feature>
<dbReference type="AlphaFoldDB" id="A0A9P8LFJ9"/>
<organism evidence="3 4">
    <name type="scientific">Trichoglossum hirsutum</name>
    <dbReference type="NCBI Taxonomy" id="265104"/>
    <lineage>
        <taxon>Eukaryota</taxon>
        <taxon>Fungi</taxon>
        <taxon>Dikarya</taxon>
        <taxon>Ascomycota</taxon>
        <taxon>Pezizomycotina</taxon>
        <taxon>Geoglossomycetes</taxon>
        <taxon>Geoglossales</taxon>
        <taxon>Geoglossaceae</taxon>
        <taxon>Trichoglossum</taxon>
    </lineage>
</organism>
<dbReference type="Proteomes" id="UP000750711">
    <property type="component" value="Unassembled WGS sequence"/>
</dbReference>
<feature type="compositionally biased region" description="Basic and acidic residues" evidence="1">
    <location>
        <begin position="489"/>
        <end position="500"/>
    </location>
</feature>
<dbReference type="GO" id="GO:0031267">
    <property type="term" value="F:small GTPase binding"/>
    <property type="evidence" value="ECO:0007669"/>
    <property type="project" value="InterPro"/>
</dbReference>
<feature type="domain" description="Formin GTPase-binding" evidence="2">
    <location>
        <begin position="370"/>
        <end position="626"/>
    </location>
</feature>
<dbReference type="InterPro" id="IPR011989">
    <property type="entry name" value="ARM-like"/>
</dbReference>
<dbReference type="SUPFAM" id="SSF48371">
    <property type="entry name" value="ARM repeat"/>
    <property type="match status" value="1"/>
</dbReference>
<proteinExistence type="predicted"/>
<gene>
    <name evidence="3" type="ORF">GP486_002177</name>
</gene>
<feature type="region of interest" description="Disordered" evidence="1">
    <location>
        <begin position="1"/>
        <end position="20"/>
    </location>
</feature>
<dbReference type="InterPro" id="IPR010473">
    <property type="entry name" value="GTPase-bd"/>
</dbReference>
<dbReference type="GO" id="GO:0030036">
    <property type="term" value="P:actin cytoskeleton organization"/>
    <property type="evidence" value="ECO:0007669"/>
    <property type="project" value="InterPro"/>
</dbReference>
<evidence type="ECO:0000313" key="3">
    <source>
        <dbReference type="EMBL" id="KAH0563253.1"/>
    </source>
</evidence>
<reference evidence="3" key="1">
    <citation type="submission" date="2021-03" db="EMBL/GenBank/DDBJ databases">
        <title>Comparative genomics and phylogenomic investigation of the class Geoglossomycetes provide insights into ecological specialization and systematics.</title>
        <authorList>
            <person name="Melie T."/>
            <person name="Pirro S."/>
            <person name="Miller A.N."/>
            <person name="Quandt A."/>
        </authorList>
    </citation>
    <scope>NUCLEOTIDE SEQUENCE</scope>
    <source>
        <strain evidence="3">CAQ_001_2017</strain>
    </source>
</reference>
<feature type="region of interest" description="Disordered" evidence="1">
    <location>
        <begin position="437"/>
        <end position="528"/>
    </location>
</feature>
<feature type="region of interest" description="Disordered" evidence="1">
    <location>
        <begin position="77"/>
        <end position="194"/>
    </location>
</feature>
<evidence type="ECO:0000256" key="1">
    <source>
        <dbReference type="SAM" id="MobiDB-lite"/>
    </source>
</evidence>
<dbReference type="InterPro" id="IPR016024">
    <property type="entry name" value="ARM-type_fold"/>
</dbReference>
<feature type="compositionally biased region" description="Basic and acidic residues" evidence="1">
    <location>
        <begin position="315"/>
        <end position="340"/>
    </location>
</feature>
<comment type="caution">
    <text evidence="3">The sequence shown here is derived from an EMBL/GenBank/DDBJ whole genome shotgun (WGS) entry which is preliminary data.</text>
</comment>
<protein>
    <recommendedName>
        <fullName evidence="2">Formin GTPase-binding domain-containing protein</fullName>
    </recommendedName>
</protein>
<feature type="region of interest" description="Disordered" evidence="1">
    <location>
        <begin position="789"/>
        <end position="838"/>
    </location>
</feature>
<dbReference type="GO" id="GO:0003779">
    <property type="term" value="F:actin binding"/>
    <property type="evidence" value="ECO:0007669"/>
    <property type="project" value="InterPro"/>
</dbReference>
<dbReference type="EMBL" id="JAGHQM010000229">
    <property type="protein sequence ID" value="KAH0563253.1"/>
    <property type="molecule type" value="Genomic_DNA"/>
</dbReference>
<feature type="region of interest" description="Disordered" evidence="1">
    <location>
        <begin position="287"/>
        <end position="341"/>
    </location>
</feature>
<name>A0A9P8LFJ9_9PEZI</name>
<evidence type="ECO:0000313" key="4">
    <source>
        <dbReference type="Proteomes" id="UP000750711"/>
    </source>
</evidence>
<dbReference type="SMART" id="SM01140">
    <property type="entry name" value="Drf_GBD"/>
    <property type="match status" value="1"/>
</dbReference>
<feature type="compositionally biased region" description="Low complexity" evidence="1">
    <location>
        <begin position="501"/>
        <end position="512"/>
    </location>
</feature>
<feature type="compositionally biased region" description="Polar residues" evidence="1">
    <location>
        <begin position="111"/>
        <end position="120"/>
    </location>
</feature>
<evidence type="ECO:0000259" key="2">
    <source>
        <dbReference type="SMART" id="SM01140"/>
    </source>
</evidence>
<dbReference type="Gene3D" id="1.25.10.10">
    <property type="entry name" value="Leucine-rich Repeat Variant"/>
    <property type="match status" value="1"/>
</dbReference>
<sequence length="838" mass="92347">MIPSTQAGQGQHHKRTKSSVLRSIIIPRNHKRNPSSGAAISCSIPTDSQNSYDPAITLPLLHIDSPNTKTAPLGELFRNQECVPTSPKKQTSRPDDRPATSPGKPSHEKTLSSVSLSSFVAKQKEKGGKSKNEEGTGDESKDAGKKPKKSKSQTNLQALLSRPKSSRGYEQALESRNSKDKENRTPPTSPMAMPPPIYAQFTSQPLQSAAMTNRPWGIVSDVDREMSLYTPQAYTPSKQRNFHGLYEGPTLAKRDVVTSKRPKSAYLPSSTSTSSFAETLAGIRKSSTNRALPSVLSRDVSGKEKKPGAGQTRRVSWEERVLKQRSSGEDSRPIAERPKEGLTVAKRGSRVMAAVAALNGKSKDSSKEVQMSPKNIESAFEALLDSRNVPQNMRQKLRSLDVHIKEDFIKQDKAESATAHSASRSVGATLWGTKSAIETPVMGQQERAEGGRAVAGIMKEDPFSPGKRARPRSKTFSISRADISPSKKQKSDSGVTERVKSSNFPTSNSTTSLHSSGNAQATTTGLVGKPKPAIPEEFFAYLRKVQKPEDVEVGRLHKLRLVLRNERVAWVDSFITMGGMDEITSLLHRIMKVEWRALFLNGNAVTYLEAASAHERASRAQTILSHLRDPSPPEDAQPLGFIIDMHQPRPYRVWCKEIVSVTKEVFWIFIHGLNVVPIAPAPAVAESETYMQTHFPRERPPVPAAPYVGGVEWEATNYLANHLDLMNGLIASLPTYKERNVLREELKVSGFEKMMGISLRTCKEKFYGAVHDGLKTWVAAAAADGWDVKDVRMGPPATEKKERGSPKKKKNIEESPKMELPKLELGDAGQKEEDAWVY</sequence>
<keyword evidence="4" id="KW-1185">Reference proteome</keyword>
<accession>A0A9P8LFJ9</accession>
<feature type="compositionally biased region" description="Polar residues" evidence="1">
    <location>
        <begin position="513"/>
        <end position="525"/>
    </location>
</feature>